<keyword evidence="2" id="KW-1185">Reference proteome</keyword>
<dbReference type="Proteomes" id="UP001491613">
    <property type="component" value="Unassembled WGS sequence"/>
</dbReference>
<evidence type="ECO:0000313" key="2">
    <source>
        <dbReference type="Proteomes" id="UP001491613"/>
    </source>
</evidence>
<protein>
    <submittedName>
        <fullName evidence="1">Uncharacterized protein</fullName>
    </submittedName>
</protein>
<reference evidence="1 2" key="1">
    <citation type="submission" date="2024-01" db="EMBL/GenBank/DDBJ databases">
        <title>Horizontal gene transfer in Aeromonas trota.</title>
        <authorList>
            <person name="Otero Olarra J.E."/>
            <person name="Perez Valdespino A."/>
        </authorList>
    </citation>
    <scope>NUCLEOTIDE SEQUENCE [LARGE SCALE GENOMIC DNA]</scope>
    <source>
        <strain evidence="1 2">9.1</strain>
    </source>
</reference>
<dbReference type="RefSeq" id="WP_342018363.1">
    <property type="nucleotide sequence ID" value="NZ_JAVTII010000024.1"/>
</dbReference>
<proteinExistence type="predicted"/>
<evidence type="ECO:0000313" key="1">
    <source>
        <dbReference type="EMBL" id="MEL3921726.1"/>
    </source>
</evidence>
<comment type="caution">
    <text evidence="1">The sequence shown here is derived from an EMBL/GenBank/DDBJ whole genome shotgun (WGS) entry which is preliminary data.</text>
</comment>
<gene>
    <name evidence="1" type="ORF">V1482_20180</name>
</gene>
<dbReference type="EMBL" id="JAZDDP010000023">
    <property type="protein sequence ID" value="MEL3921726.1"/>
    <property type="molecule type" value="Genomic_DNA"/>
</dbReference>
<feature type="non-terminal residue" evidence="1">
    <location>
        <position position="1"/>
    </location>
</feature>
<accession>A0ABU9JGF8</accession>
<name>A0ABU9JGF8_AEREN</name>
<organism evidence="1 2">
    <name type="scientific">Aeromonas enteropelogenes</name>
    <name type="common">Aeromonas trota</name>
    <dbReference type="NCBI Taxonomy" id="29489"/>
    <lineage>
        <taxon>Bacteria</taxon>
        <taxon>Pseudomonadati</taxon>
        <taxon>Pseudomonadota</taxon>
        <taxon>Gammaproteobacteria</taxon>
        <taxon>Aeromonadales</taxon>
        <taxon>Aeromonadaceae</taxon>
        <taxon>Aeromonas</taxon>
    </lineage>
</organism>
<sequence>ETDAALQVLLTNTVSISDSDGSETWTSLVYTFDSLPAGTTAVGGTLVGNVLTVTVTNGALPAAFGLVFPADYSTAGVAVSTTNNGAPIGYTVVATTNEGSANSSGSITINVEGDISVSATSLVLAETDAPVPVALAAQLSVSATDVDGSEQVTGVTVTLSNVPAGADMTGWTPTGAGSYSWSGASVAGVPGFTLPADWSGVVNGNVAGTTDEGGAANQPFT</sequence>
<feature type="non-terminal residue" evidence="1">
    <location>
        <position position="221"/>
    </location>
</feature>